<dbReference type="GO" id="GO:0006777">
    <property type="term" value="P:Mo-molybdopterin cofactor biosynthetic process"/>
    <property type="evidence" value="ECO:0007669"/>
    <property type="project" value="UniProtKB-UniRule"/>
</dbReference>
<keyword evidence="7 11" id="KW-0479">Metal-binding</keyword>
<comment type="pathway">
    <text evidence="3 11">Cofactor biosynthesis; molybdopterin biosynthesis.</text>
</comment>
<evidence type="ECO:0000256" key="11">
    <source>
        <dbReference type="RuleBase" id="RU365090"/>
    </source>
</evidence>
<dbReference type="EMBL" id="WESC01000011">
    <property type="protein sequence ID" value="KAB7739318.1"/>
    <property type="molecule type" value="Genomic_DNA"/>
</dbReference>
<dbReference type="FunFam" id="2.170.190.11:FF:000001">
    <property type="entry name" value="Molybdopterin molybdenumtransferase"/>
    <property type="match status" value="1"/>
</dbReference>
<dbReference type="SUPFAM" id="SSF53218">
    <property type="entry name" value="Molybdenum cofactor biosynthesis proteins"/>
    <property type="match status" value="1"/>
</dbReference>
<dbReference type="CDD" id="cd00887">
    <property type="entry name" value="MoeA"/>
    <property type="match status" value="1"/>
</dbReference>
<dbReference type="SUPFAM" id="SSF63867">
    <property type="entry name" value="MoeA C-terminal domain-like"/>
    <property type="match status" value="1"/>
</dbReference>
<dbReference type="Gene3D" id="2.40.340.10">
    <property type="entry name" value="MoeA, C-terminal, domain IV"/>
    <property type="match status" value="1"/>
</dbReference>
<name>A0A6N6VGF2_9HYPH</name>
<dbReference type="InterPro" id="IPR001453">
    <property type="entry name" value="MoaB/Mog_dom"/>
</dbReference>
<evidence type="ECO:0000256" key="1">
    <source>
        <dbReference type="ARBA" id="ARBA00001946"/>
    </source>
</evidence>
<feature type="domain" description="MoaB/Mog" evidence="12">
    <location>
        <begin position="179"/>
        <end position="316"/>
    </location>
</feature>
<evidence type="ECO:0000256" key="8">
    <source>
        <dbReference type="ARBA" id="ARBA00022842"/>
    </source>
</evidence>
<accession>A0A6N6VGF2</accession>
<dbReference type="InterPro" id="IPR038987">
    <property type="entry name" value="MoeA-like"/>
</dbReference>
<gene>
    <name evidence="13" type="ORF">F2P47_12875</name>
</gene>
<dbReference type="Pfam" id="PF00994">
    <property type="entry name" value="MoCF_biosynth"/>
    <property type="match status" value="1"/>
</dbReference>
<evidence type="ECO:0000256" key="5">
    <source>
        <dbReference type="ARBA" id="ARBA00022505"/>
    </source>
</evidence>
<comment type="similarity">
    <text evidence="4 11">Belongs to the MoeA family.</text>
</comment>
<dbReference type="Pfam" id="PF03454">
    <property type="entry name" value="MoeA_C"/>
    <property type="match status" value="1"/>
</dbReference>
<dbReference type="NCBIfam" id="NF045515">
    <property type="entry name" value="Glp_gephyrin"/>
    <property type="match status" value="1"/>
</dbReference>
<evidence type="ECO:0000256" key="2">
    <source>
        <dbReference type="ARBA" id="ARBA00002901"/>
    </source>
</evidence>
<dbReference type="EC" id="2.10.1.1" evidence="11"/>
<evidence type="ECO:0000313" key="14">
    <source>
        <dbReference type="Proteomes" id="UP000468901"/>
    </source>
</evidence>
<evidence type="ECO:0000256" key="3">
    <source>
        <dbReference type="ARBA" id="ARBA00005046"/>
    </source>
</evidence>
<comment type="function">
    <text evidence="2 11">Catalyzes the insertion of molybdate into adenylated molybdopterin with the concomitant release of AMP.</text>
</comment>
<keyword evidence="8 11" id="KW-0460">Magnesium</keyword>
<keyword evidence="9 11" id="KW-0501">Molybdenum cofactor biosynthesis</keyword>
<dbReference type="InterPro" id="IPR005111">
    <property type="entry name" value="MoeA_C_domain_IV"/>
</dbReference>
<comment type="catalytic activity">
    <reaction evidence="10">
        <text>adenylyl-molybdopterin + molybdate = Mo-molybdopterin + AMP + H(+)</text>
        <dbReference type="Rhea" id="RHEA:35047"/>
        <dbReference type="ChEBI" id="CHEBI:15378"/>
        <dbReference type="ChEBI" id="CHEBI:36264"/>
        <dbReference type="ChEBI" id="CHEBI:62727"/>
        <dbReference type="ChEBI" id="CHEBI:71302"/>
        <dbReference type="ChEBI" id="CHEBI:456215"/>
        <dbReference type="EC" id="2.10.1.1"/>
    </reaction>
</comment>
<dbReference type="Gene3D" id="2.170.190.11">
    <property type="entry name" value="Molybdopterin biosynthesis moea protein, domain 3"/>
    <property type="match status" value="1"/>
</dbReference>
<dbReference type="Proteomes" id="UP000468901">
    <property type="component" value="Unassembled WGS sequence"/>
</dbReference>
<evidence type="ECO:0000256" key="4">
    <source>
        <dbReference type="ARBA" id="ARBA00010763"/>
    </source>
</evidence>
<dbReference type="UniPathway" id="UPA00344"/>
<dbReference type="PANTHER" id="PTHR10192">
    <property type="entry name" value="MOLYBDOPTERIN BIOSYNTHESIS PROTEIN"/>
    <property type="match status" value="1"/>
</dbReference>
<reference evidence="13 14" key="1">
    <citation type="submission" date="2019-09" db="EMBL/GenBank/DDBJ databases">
        <title>Parvibaculum sedimenti sp. nov., isolated from sediment.</title>
        <authorList>
            <person name="Wang Y."/>
        </authorList>
    </citation>
    <scope>NUCLEOTIDE SEQUENCE [LARGE SCALE GENOMIC DNA]</scope>
    <source>
        <strain evidence="13 14">HXT-9</strain>
    </source>
</reference>
<comment type="caution">
    <text evidence="13">The sequence shown here is derived from an EMBL/GenBank/DDBJ whole genome shotgun (WGS) entry which is preliminary data.</text>
</comment>
<evidence type="ECO:0000256" key="9">
    <source>
        <dbReference type="ARBA" id="ARBA00023150"/>
    </source>
</evidence>
<dbReference type="InterPro" id="IPR036688">
    <property type="entry name" value="MoeA_C_domain_IV_sf"/>
</dbReference>
<comment type="cofactor">
    <cofactor evidence="1 11">
        <name>Mg(2+)</name>
        <dbReference type="ChEBI" id="CHEBI:18420"/>
    </cofactor>
</comment>
<keyword evidence="5 11" id="KW-0500">Molybdenum</keyword>
<dbReference type="PANTHER" id="PTHR10192:SF5">
    <property type="entry name" value="GEPHYRIN"/>
    <property type="match status" value="1"/>
</dbReference>
<dbReference type="InterPro" id="IPR036425">
    <property type="entry name" value="MoaB/Mog-like_dom_sf"/>
</dbReference>
<evidence type="ECO:0000256" key="6">
    <source>
        <dbReference type="ARBA" id="ARBA00022679"/>
    </source>
</evidence>
<evidence type="ECO:0000313" key="13">
    <source>
        <dbReference type="EMBL" id="KAB7739318.1"/>
    </source>
</evidence>
<dbReference type="AlphaFoldDB" id="A0A6N6VGF2"/>
<dbReference type="FunFam" id="3.40.980.10:FF:000004">
    <property type="entry name" value="Molybdopterin molybdenumtransferase"/>
    <property type="match status" value="1"/>
</dbReference>
<keyword evidence="6 11" id="KW-0808">Transferase</keyword>
<dbReference type="Pfam" id="PF03453">
    <property type="entry name" value="MoeA_N"/>
    <property type="match status" value="1"/>
</dbReference>
<protein>
    <recommendedName>
        <fullName evidence="11">Molybdopterin molybdenumtransferase</fullName>
        <ecNumber evidence="11">2.10.1.1</ecNumber>
    </recommendedName>
</protein>
<evidence type="ECO:0000256" key="10">
    <source>
        <dbReference type="ARBA" id="ARBA00047317"/>
    </source>
</evidence>
<dbReference type="Gene3D" id="3.90.105.10">
    <property type="entry name" value="Molybdopterin biosynthesis moea protein, domain 2"/>
    <property type="match status" value="1"/>
</dbReference>
<evidence type="ECO:0000259" key="12">
    <source>
        <dbReference type="SMART" id="SM00852"/>
    </source>
</evidence>
<proteinExistence type="inferred from homology"/>
<dbReference type="PROSITE" id="PS01079">
    <property type="entry name" value="MOCF_BIOSYNTHESIS_2"/>
    <property type="match status" value="1"/>
</dbReference>
<dbReference type="SMART" id="SM00852">
    <property type="entry name" value="MoCF_biosynth"/>
    <property type="match status" value="1"/>
</dbReference>
<dbReference type="SUPFAM" id="SSF63882">
    <property type="entry name" value="MoeA N-terminal region -like"/>
    <property type="match status" value="1"/>
</dbReference>
<dbReference type="InterPro" id="IPR008284">
    <property type="entry name" value="MoCF_biosynth_CS"/>
</dbReference>
<organism evidence="13 14">
    <name type="scientific">Parvibaculum sedimenti</name>
    <dbReference type="NCBI Taxonomy" id="2608632"/>
    <lineage>
        <taxon>Bacteria</taxon>
        <taxon>Pseudomonadati</taxon>
        <taxon>Pseudomonadota</taxon>
        <taxon>Alphaproteobacteria</taxon>
        <taxon>Hyphomicrobiales</taxon>
        <taxon>Parvibaculaceae</taxon>
        <taxon>Parvibaculum</taxon>
    </lineage>
</organism>
<dbReference type="RefSeq" id="WP_152216774.1">
    <property type="nucleotide sequence ID" value="NZ_JBAQYD010000354.1"/>
</dbReference>
<keyword evidence="14" id="KW-1185">Reference proteome</keyword>
<dbReference type="InterPro" id="IPR005110">
    <property type="entry name" value="MoeA_linker/N"/>
</dbReference>
<dbReference type="InterPro" id="IPR036135">
    <property type="entry name" value="MoeA_linker/N_sf"/>
</dbReference>
<evidence type="ECO:0000256" key="7">
    <source>
        <dbReference type="ARBA" id="ARBA00022723"/>
    </source>
</evidence>
<dbReference type="GO" id="GO:0061599">
    <property type="term" value="F:molybdopterin molybdotransferase activity"/>
    <property type="evidence" value="ECO:0007669"/>
    <property type="project" value="UniProtKB-UniRule"/>
</dbReference>
<dbReference type="Gene3D" id="3.40.980.10">
    <property type="entry name" value="MoaB/Mog-like domain"/>
    <property type="match status" value="1"/>
</dbReference>
<sequence length="402" mass="41974">MAQALIPVAEARARILSMLTPTEQEPVLLANAVGRILAEDVVARRTQPPSDLSAMDGYAVRAADVSSVPARLRVVGESPAGGAYDGILGEGEAVRIFTGAPVPHGADAIVIQEDTERYGDIVIAREKTVHGRNIRPAGLDFTKGTTGLAAGRKLSAADIAFAAAMNVSSLSLHRRPRIAFFSTGDELVRPGAPLGPNQIVSSNNDGLAALIAEAGGVPLDLGIAPDRREAIRATARKAIGADMLVTLGGASVGDHDLVQAALAEDGLDIDFWRIAMRPGKPLMFGRYRDIPMLGLPGNPVSAQVCALLFLVPALTKLAGGEANAPRTVPARLGTPLAENDQREDYLRAGIDHVPGELPVATPFPKQDSSMLSLLSAADCLIVRPPHAPAAEAGEMVSVIPLR</sequence>
<dbReference type="GO" id="GO:0005829">
    <property type="term" value="C:cytosol"/>
    <property type="evidence" value="ECO:0007669"/>
    <property type="project" value="TreeGrafter"/>
</dbReference>
<dbReference type="GO" id="GO:0046872">
    <property type="term" value="F:metal ion binding"/>
    <property type="evidence" value="ECO:0007669"/>
    <property type="project" value="UniProtKB-UniRule"/>
</dbReference>